<dbReference type="GO" id="GO:0016779">
    <property type="term" value="F:nucleotidyltransferase activity"/>
    <property type="evidence" value="ECO:0007669"/>
    <property type="project" value="UniProtKB-KW"/>
</dbReference>
<evidence type="ECO:0000313" key="4">
    <source>
        <dbReference type="EMBL" id="MFD1888966.1"/>
    </source>
</evidence>
<reference evidence="5" key="1">
    <citation type="journal article" date="2019" name="Int. J. Syst. Evol. Microbiol.">
        <title>The Global Catalogue of Microorganisms (GCM) 10K type strain sequencing project: providing services to taxonomists for standard genome sequencing and annotation.</title>
        <authorList>
            <consortium name="The Broad Institute Genomics Platform"/>
            <consortium name="The Broad Institute Genome Sequencing Center for Infectious Disease"/>
            <person name="Wu L."/>
            <person name="Ma J."/>
        </authorList>
    </citation>
    <scope>NUCLEOTIDE SEQUENCE [LARGE SCALE GENOMIC DNA]</scope>
    <source>
        <strain evidence="5">CAIM 431</strain>
    </source>
</reference>
<dbReference type="RefSeq" id="WP_343875007.1">
    <property type="nucleotide sequence ID" value="NZ_BAAAIX010000028.1"/>
</dbReference>
<name>A0ABW4RRV8_9ACTN</name>
<organism evidence="4 5">
    <name type="scientific">Luteococcus peritonei</name>
    <dbReference type="NCBI Taxonomy" id="88874"/>
    <lineage>
        <taxon>Bacteria</taxon>
        <taxon>Bacillati</taxon>
        <taxon>Actinomycetota</taxon>
        <taxon>Actinomycetes</taxon>
        <taxon>Propionibacteriales</taxon>
        <taxon>Propionibacteriaceae</taxon>
        <taxon>Luteococcus</taxon>
    </lineage>
</organism>
<comment type="caution">
    <text evidence="4">The sequence shown here is derived from an EMBL/GenBank/DDBJ whole genome shotgun (WGS) entry which is preliminary data.</text>
</comment>
<proteinExistence type="predicted"/>
<evidence type="ECO:0000256" key="2">
    <source>
        <dbReference type="SAM" id="MobiDB-lite"/>
    </source>
</evidence>
<evidence type="ECO:0000313" key="5">
    <source>
        <dbReference type="Proteomes" id="UP001597326"/>
    </source>
</evidence>
<feature type="region of interest" description="Disordered" evidence="2">
    <location>
        <begin position="177"/>
        <end position="199"/>
    </location>
</feature>
<dbReference type="InterPro" id="IPR029044">
    <property type="entry name" value="Nucleotide-diphossugar_trans"/>
</dbReference>
<evidence type="ECO:0000259" key="3">
    <source>
        <dbReference type="Pfam" id="PF12804"/>
    </source>
</evidence>
<gene>
    <name evidence="4" type="ORF">ACFSCS_02045</name>
</gene>
<feature type="domain" description="MobA-like NTP transferase" evidence="3">
    <location>
        <begin position="5"/>
        <end position="164"/>
    </location>
</feature>
<keyword evidence="4" id="KW-0548">Nucleotidyltransferase</keyword>
<keyword evidence="5" id="KW-1185">Reference proteome</keyword>
<dbReference type="Pfam" id="PF12804">
    <property type="entry name" value="NTP_transf_3"/>
    <property type="match status" value="1"/>
</dbReference>
<dbReference type="PANTHER" id="PTHR19136:SF81">
    <property type="entry name" value="MOLYBDENUM COFACTOR GUANYLYLTRANSFERASE"/>
    <property type="match status" value="1"/>
</dbReference>
<dbReference type="PANTHER" id="PTHR19136">
    <property type="entry name" value="MOLYBDENUM COFACTOR GUANYLYLTRANSFERASE"/>
    <property type="match status" value="1"/>
</dbReference>
<evidence type="ECO:0000256" key="1">
    <source>
        <dbReference type="ARBA" id="ARBA00022679"/>
    </source>
</evidence>
<dbReference type="Gene3D" id="3.90.550.10">
    <property type="entry name" value="Spore Coat Polysaccharide Biosynthesis Protein SpsA, Chain A"/>
    <property type="match status" value="1"/>
</dbReference>
<dbReference type="EMBL" id="JBHUFZ010000005">
    <property type="protein sequence ID" value="MFD1888966.1"/>
    <property type="molecule type" value="Genomic_DNA"/>
</dbReference>
<protein>
    <submittedName>
        <fullName evidence="4">Molybdenum cofactor guanylyltransferase</fullName>
    </submittedName>
</protein>
<dbReference type="Proteomes" id="UP001597326">
    <property type="component" value="Unassembled WGS sequence"/>
</dbReference>
<dbReference type="SUPFAM" id="SSF53448">
    <property type="entry name" value="Nucleotide-diphospho-sugar transferases"/>
    <property type="match status" value="1"/>
</dbReference>
<dbReference type="InterPro" id="IPR025877">
    <property type="entry name" value="MobA-like_NTP_Trfase"/>
</dbReference>
<keyword evidence="1" id="KW-0808">Transferase</keyword>
<accession>A0ABW4RRV8</accession>
<sequence length="199" mass="21024">MDVMGIVLAGGGSVRMGQPKQGLELAGRSLLQRTVDACLDQGCSRVAVLAPAAQAGGWVAADERVLVTLEDPPDGGPVAGIVAGLEALSPADDDQVWVLACDLPRVDELMAALQAMELPDELAWVPVDEEGWPQFLAARYPVAALRRTVAENPGRDIAARRLLRAIPKVPVSLPGELLTDVDSPQQARAAGIELDRPRD</sequence>